<organism evidence="2 3">
    <name type="scientific">Halocatena pleomorpha</name>
    <dbReference type="NCBI Taxonomy" id="1785090"/>
    <lineage>
        <taxon>Archaea</taxon>
        <taxon>Methanobacteriati</taxon>
        <taxon>Methanobacteriota</taxon>
        <taxon>Stenosarchaea group</taxon>
        <taxon>Halobacteria</taxon>
        <taxon>Halobacteriales</taxon>
        <taxon>Natronomonadaceae</taxon>
        <taxon>Halocatena</taxon>
    </lineage>
</organism>
<evidence type="ECO:0000313" key="2">
    <source>
        <dbReference type="EMBL" id="RRJ27668.1"/>
    </source>
</evidence>
<dbReference type="RefSeq" id="WP_124957006.1">
    <property type="nucleotide sequence ID" value="NZ_RRCH01000049.1"/>
</dbReference>
<evidence type="ECO:0000259" key="1">
    <source>
        <dbReference type="Pfam" id="PF24035"/>
    </source>
</evidence>
<dbReference type="InterPro" id="IPR055768">
    <property type="entry name" value="DUF7344"/>
</dbReference>
<evidence type="ECO:0000313" key="3">
    <source>
        <dbReference type="Proteomes" id="UP000282322"/>
    </source>
</evidence>
<sequence length="112" mass="12406">MAVDSTSTTDTGRGLPEPVVEELLAEPYRRVVLRSLHATDGAITVRQLATRVVASERSIRPEAVSPRERERAQECLYEHHLPKLTATGVVRYNSRNASVELDDAAGQLLDRI</sequence>
<proteinExistence type="predicted"/>
<feature type="domain" description="DUF7344" evidence="1">
    <location>
        <begin position="22"/>
        <end position="100"/>
    </location>
</feature>
<dbReference type="EMBL" id="RRCH01000049">
    <property type="protein sequence ID" value="RRJ27668.1"/>
    <property type="molecule type" value="Genomic_DNA"/>
</dbReference>
<keyword evidence="3" id="KW-1185">Reference proteome</keyword>
<protein>
    <recommendedName>
        <fullName evidence="1">DUF7344 domain-containing protein</fullName>
    </recommendedName>
</protein>
<comment type="caution">
    <text evidence="2">The sequence shown here is derived from an EMBL/GenBank/DDBJ whole genome shotgun (WGS) entry which is preliminary data.</text>
</comment>
<gene>
    <name evidence="2" type="ORF">EIK79_17370</name>
</gene>
<reference evidence="2 3" key="1">
    <citation type="submission" date="2018-11" db="EMBL/GenBank/DDBJ databases">
        <title>Taxonoimc description of Halomarina strain SPP-AMP-1.</title>
        <authorList>
            <person name="Pal Y."/>
            <person name="Srinivasana K."/>
            <person name="Verma A."/>
            <person name="Kumar P."/>
        </authorList>
    </citation>
    <scope>NUCLEOTIDE SEQUENCE [LARGE SCALE GENOMIC DNA]</scope>
    <source>
        <strain evidence="2 3">SPP-AMP-1</strain>
    </source>
</reference>
<dbReference type="OrthoDB" id="240916at2157"/>
<dbReference type="AlphaFoldDB" id="A0A3P3R3X6"/>
<name>A0A3P3R3X6_9EURY</name>
<dbReference type="Pfam" id="PF24035">
    <property type="entry name" value="DUF7344"/>
    <property type="match status" value="1"/>
</dbReference>
<dbReference type="Proteomes" id="UP000282322">
    <property type="component" value="Unassembled WGS sequence"/>
</dbReference>
<accession>A0A3P3R3X6</accession>